<evidence type="ECO:0000313" key="7">
    <source>
        <dbReference type="EMBL" id="TDF97281.1"/>
    </source>
</evidence>
<evidence type="ECO:0000313" key="8">
    <source>
        <dbReference type="Proteomes" id="UP000295636"/>
    </source>
</evidence>
<dbReference type="EMBL" id="SMRT01000006">
    <property type="protein sequence ID" value="TDF97281.1"/>
    <property type="molecule type" value="Genomic_DNA"/>
</dbReference>
<sequence>MGHMGHAGGGTFSQFSALWSPGLILILLIVGWLYALAVNRWRHHFEDSSRAGIKQQVFFYIGLLLFYIAEGSPLYYYGHHYSFSAHMLQQSISYLVMPPFLLLGTPGWLLRPLLRYRVAQLFMKVFASPLISLFTFNLIFSLYHIPVIMDFLMADPLMHDLYTILFMLAAFQMWFPVFCPLPEYNRINDLRRMAYIFVNGILLTPACALIIFAEEPLYQSYRNVSEQFLFMSVLNDQQLGGVVMKIVQEIVYAIALGYTFFRWYRLERKQEEEEDLAAAENFIQPHSNMNRA</sequence>
<evidence type="ECO:0000256" key="2">
    <source>
        <dbReference type="ARBA" id="ARBA00022475"/>
    </source>
</evidence>
<dbReference type="Pfam" id="PF09678">
    <property type="entry name" value="Caa3_CtaG"/>
    <property type="match status" value="1"/>
</dbReference>
<comment type="subcellular location">
    <subcellularLocation>
        <location evidence="1">Cell membrane</location>
        <topology evidence="1">Multi-pass membrane protein</topology>
    </subcellularLocation>
</comment>
<keyword evidence="2" id="KW-1003">Cell membrane</keyword>
<keyword evidence="4 6" id="KW-1133">Transmembrane helix</keyword>
<feature type="transmembrane region" description="Helical" evidence="6">
    <location>
        <begin position="239"/>
        <end position="261"/>
    </location>
</feature>
<keyword evidence="5 6" id="KW-0472">Membrane</keyword>
<name>A0A4R5KNQ8_9BACL</name>
<feature type="transmembrane region" description="Helical" evidence="6">
    <location>
        <begin position="57"/>
        <end position="77"/>
    </location>
</feature>
<feature type="transmembrane region" description="Helical" evidence="6">
    <location>
        <begin position="161"/>
        <end position="181"/>
    </location>
</feature>
<proteinExistence type="predicted"/>
<dbReference type="Proteomes" id="UP000295636">
    <property type="component" value="Unassembled WGS sequence"/>
</dbReference>
<dbReference type="OrthoDB" id="128422at2"/>
<comment type="caution">
    <text evidence="7">The sequence shown here is derived from an EMBL/GenBank/DDBJ whole genome shotgun (WGS) entry which is preliminary data.</text>
</comment>
<evidence type="ECO:0000256" key="5">
    <source>
        <dbReference type="ARBA" id="ARBA00023136"/>
    </source>
</evidence>
<dbReference type="AlphaFoldDB" id="A0A4R5KNQ8"/>
<evidence type="ECO:0000256" key="6">
    <source>
        <dbReference type="SAM" id="Phobius"/>
    </source>
</evidence>
<keyword evidence="3 6" id="KW-0812">Transmembrane</keyword>
<feature type="transmembrane region" description="Helical" evidence="6">
    <location>
        <begin position="18"/>
        <end position="37"/>
    </location>
</feature>
<evidence type="ECO:0000256" key="3">
    <source>
        <dbReference type="ARBA" id="ARBA00022692"/>
    </source>
</evidence>
<organism evidence="7 8">
    <name type="scientific">Paenibacillus piri</name>
    <dbReference type="NCBI Taxonomy" id="2547395"/>
    <lineage>
        <taxon>Bacteria</taxon>
        <taxon>Bacillati</taxon>
        <taxon>Bacillota</taxon>
        <taxon>Bacilli</taxon>
        <taxon>Bacillales</taxon>
        <taxon>Paenibacillaceae</taxon>
        <taxon>Paenibacillus</taxon>
    </lineage>
</organism>
<feature type="transmembrane region" description="Helical" evidence="6">
    <location>
        <begin position="92"/>
        <end position="114"/>
    </location>
</feature>
<feature type="transmembrane region" description="Helical" evidence="6">
    <location>
        <begin position="193"/>
        <end position="213"/>
    </location>
</feature>
<gene>
    <name evidence="7" type="ORF">E1757_15210</name>
</gene>
<feature type="transmembrane region" description="Helical" evidence="6">
    <location>
        <begin position="126"/>
        <end position="149"/>
    </location>
</feature>
<evidence type="ECO:0000256" key="1">
    <source>
        <dbReference type="ARBA" id="ARBA00004651"/>
    </source>
</evidence>
<accession>A0A4R5KNQ8</accession>
<dbReference type="InterPro" id="IPR019108">
    <property type="entry name" value="Caa3_assmbl_CtaG-rel"/>
</dbReference>
<dbReference type="GO" id="GO:0005886">
    <property type="term" value="C:plasma membrane"/>
    <property type="evidence" value="ECO:0007669"/>
    <property type="project" value="UniProtKB-SubCell"/>
</dbReference>
<protein>
    <submittedName>
        <fullName evidence="7">Cytochrome C oxidase assembly protein</fullName>
    </submittedName>
</protein>
<reference evidence="7 8" key="1">
    <citation type="submission" date="2019-03" db="EMBL/GenBank/DDBJ databases">
        <title>This is whole genome sequence of Paenibacillus sp MS74 strain.</title>
        <authorList>
            <person name="Trinh H.N."/>
        </authorList>
    </citation>
    <scope>NUCLEOTIDE SEQUENCE [LARGE SCALE GENOMIC DNA]</scope>
    <source>
        <strain evidence="7 8">MS74</strain>
    </source>
</reference>
<evidence type="ECO:0000256" key="4">
    <source>
        <dbReference type="ARBA" id="ARBA00022989"/>
    </source>
</evidence>
<keyword evidence="8" id="KW-1185">Reference proteome</keyword>